<feature type="transmembrane region" description="Helical" evidence="1">
    <location>
        <begin position="102"/>
        <end position="121"/>
    </location>
</feature>
<feature type="transmembrane region" description="Helical" evidence="1">
    <location>
        <begin position="141"/>
        <end position="168"/>
    </location>
</feature>
<proteinExistence type="predicted"/>
<protein>
    <submittedName>
        <fullName evidence="2">Uncharacterized protein</fullName>
    </submittedName>
</protein>
<reference evidence="2 3" key="1">
    <citation type="journal article" date="2023" name="Commun. Biol.">
        <title>Genome analysis of Parmales, the sister group of diatoms, reveals the evolutionary specialization of diatoms from phago-mixotrophs to photoautotrophs.</title>
        <authorList>
            <person name="Ban H."/>
            <person name="Sato S."/>
            <person name="Yoshikawa S."/>
            <person name="Yamada K."/>
            <person name="Nakamura Y."/>
            <person name="Ichinomiya M."/>
            <person name="Sato N."/>
            <person name="Blanc-Mathieu R."/>
            <person name="Endo H."/>
            <person name="Kuwata A."/>
            <person name="Ogata H."/>
        </authorList>
    </citation>
    <scope>NUCLEOTIDE SEQUENCE [LARGE SCALE GENOMIC DNA]</scope>
</reference>
<name>A0ABQ6MYQ5_9STRA</name>
<keyword evidence="1" id="KW-0472">Membrane</keyword>
<keyword evidence="3" id="KW-1185">Reference proteome</keyword>
<organism evidence="2 3">
    <name type="scientific">Tetraparma gracilis</name>
    <dbReference type="NCBI Taxonomy" id="2962635"/>
    <lineage>
        <taxon>Eukaryota</taxon>
        <taxon>Sar</taxon>
        <taxon>Stramenopiles</taxon>
        <taxon>Ochrophyta</taxon>
        <taxon>Bolidophyceae</taxon>
        <taxon>Parmales</taxon>
        <taxon>Triparmaceae</taxon>
        <taxon>Tetraparma</taxon>
    </lineage>
</organism>
<comment type="caution">
    <text evidence="2">The sequence shown here is derived from an EMBL/GenBank/DDBJ whole genome shotgun (WGS) entry which is preliminary data.</text>
</comment>
<dbReference type="EMBL" id="BRYB01003371">
    <property type="protein sequence ID" value="GMI35456.1"/>
    <property type="molecule type" value="Genomic_DNA"/>
</dbReference>
<gene>
    <name evidence="2" type="ORF">TeGR_g15054</name>
</gene>
<evidence type="ECO:0000313" key="2">
    <source>
        <dbReference type="EMBL" id="GMI35456.1"/>
    </source>
</evidence>
<keyword evidence="1" id="KW-0812">Transmembrane</keyword>
<keyword evidence="1" id="KW-1133">Transmembrane helix</keyword>
<accession>A0ABQ6MYQ5</accession>
<evidence type="ECO:0000256" key="1">
    <source>
        <dbReference type="SAM" id="Phobius"/>
    </source>
</evidence>
<sequence length="195" mass="21142">MNEWRSRSPSALANARCLTCHYVYDVRRSKLAIALCDPRLHLAAALLCLLAAGCLLGAASQLLGEQAGLDPAAAFSRAAGLETTRWWLAGAFRALLGRRARVALLGVFEVAALFYVPHLLGDLNTLVLVAQDGDQKHLGVFLLWLASLAQNSMFAIRLALVGGTVMAWRHGNKRAFEELTRFANNACSRILNVGD</sequence>
<evidence type="ECO:0000313" key="3">
    <source>
        <dbReference type="Proteomes" id="UP001165060"/>
    </source>
</evidence>
<dbReference type="Proteomes" id="UP001165060">
    <property type="component" value="Unassembled WGS sequence"/>
</dbReference>